<dbReference type="RefSeq" id="WP_228869251.1">
    <property type="nucleotide sequence ID" value="NZ_JAHUVW010000001.1"/>
</dbReference>
<keyword evidence="4" id="KW-1133">Transmembrane helix</keyword>
<dbReference type="PANTHER" id="PTHR30487">
    <property type="entry name" value="TYPE 4 PREPILIN-LIKE PROTEINS LEADER PEPTIDE-PROCESSING ENZYME"/>
    <property type="match status" value="1"/>
</dbReference>
<evidence type="ECO:0000256" key="1">
    <source>
        <dbReference type="ARBA" id="ARBA00005801"/>
    </source>
</evidence>
<organism evidence="6 7">
    <name type="scientific">Streptomyces halstedii</name>
    <dbReference type="NCBI Taxonomy" id="1944"/>
    <lineage>
        <taxon>Bacteria</taxon>
        <taxon>Bacillati</taxon>
        <taxon>Actinomycetota</taxon>
        <taxon>Actinomycetes</taxon>
        <taxon>Kitasatosporales</taxon>
        <taxon>Streptomycetaceae</taxon>
        <taxon>Streptomyces</taxon>
    </lineage>
</organism>
<keyword evidence="7" id="KW-1185">Reference proteome</keyword>
<dbReference type="InterPro" id="IPR000045">
    <property type="entry name" value="Prepilin_IV_endopep_pep"/>
</dbReference>
<evidence type="ECO:0000256" key="4">
    <source>
        <dbReference type="SAM" id="Phobius"/>
    </source>
</evidence>
<evidence type="ECO:0000256" key="2">
    <source>
        <dbReference type="RuleBase" id="RU003793"/>
    </source>
</evidence>
<dbReference type="PRINTS" id="PR00864">
    <property type="entry name" value="PREPILNPTASE"/>
</dbReference>
<keyword evidence="4" id="KW-0812">Transmembrane</keyword>
<dbReference type="Pfam" id="PF01478">
    <property type="entry name" value="Peptidase_A24"/>
    <property type="match status" value="1"/>
</dbReference>
<feature type="transmembrane region" description="Helical" evidence="4">
    <location>
        <begin position="6"/>
        <end position="25"/>
    </location>
</feature>
<feature type="transmembrane region" description="Helical" evidence="4">
    <location>
        <begin position="218"/>
        <end position="244"/>
    </location>
</feature>
<feature type="transmembrane region" description="Helical" evidence="4">
    <location>
        <begin position="264"/>
        <end position="283"/>
    </location>
</feature>
<evidence type="ECO:0000313" key="6">
    <source>
        <dbReference type="EMBL" id="MBV7670698.1"/>
    </source>
</evidence>
<feature type="transmembrane region" description="Helical" evidence="4">
    <location>
        <begin position="162"/>
        <end position="180"/>
    </location>
</feature>
<evidence type="ECO:0000259" key="5">
    <source>
        <dbReference type="Pfam" id="PF01478"/>
    </source>
</evidence>
<dbReference type="Proteomes" id="UP000735541">
    <property type="component" value="Unassembled WGS sequence"/>
</dbReference>
<comment type="similarity">
    <text evidence="1 2">Belongs to the peptidase A24 family.</text>
</comment>
<name>A0ABS6TQZ7_STRHA</name>
<keyword evidence="4" id="KW-0472">Membrane</keyword>
<feature type="transmembrane region" description="Helical" evidence="4">
    <location>
        <begin position="186"/>
        <end position="206"/>
    </location>
</feature>
<dbReference type="Gene3D" id="1.20.120.1220">
    <property type="match status" value="1"/>
</dbReference>
<dbReference type="PANTHER" id="PTHR30487:SF0">
    <property type="entry name" value="PREPILIN LEADER PEPTIDASE_N-METHYLTRANSFERASE-RELATED"/>
    <property type="match status" value="1"/>
</dbReference>
<protein>
    <submittedName>
        <fullName evidence="6">A24 family peptidase</fullName>
    </submittedName>
</protein>
<feature type="transmembrane region" description="Helical" evidence="4">
    <location>
        <begin position="107"/>
        <end position="128"/>
    </location>
</feature>
<feature type="domain" description="Prepilin type IV endopeptidase peptidase" evidence="5">
    <location>
        <begin position="141"/>
        <end position="250"/>
    </location>
</feature>
<sequence>MDATLIAVAGFWGAATGLLLPRAAYRFSVEPEEPWRDACPAGHALTGRGRGWIGPAVCARCAVPVRPGGTAPGPGAEAGAEPGPEAAAPAGAEPGPSGVVPAGRPRYAPGALAPAVTVLVCALLAWAVGPRPELAVWLAAAPVAVLLCVVDRRVHRLPDALTLPLAAAVTLLLGGVTLLPGHTGSWSTALLGGVALGGFYFLLFLINPDGMGFGDVKLALALGVALGWYGWAVLCTGGFAGFLFGAVYGLGLLLLRRAGRTTGIPFGPFMIAGALLGLVLGGLSA</sequence>
<accession>A0ABS6TQZ7</accession>
<proteinExistence type="inferred from homology"/>
<evidence type="ECO:0000313" key="7">
    <source>
        <dbReference type="Proteomes" id="UP000735541"/>
    </source>
</evidence>
<evidence type="ECO:0000256" key="3">
    <source>
        <dbReference type="SAM" id="MobiDB-lite"/>
    </source>
</evidence>
<comment type="caution">
    <text evidence="6">The sequence shown here is derived from an EMBL/GenBank/DDBJ whole genome shotgun (WGS) entry which is preliminary data.</text>
</comment>
<gene>
    <name evidence="6" type="ORF">STHAL_14645</name>
</gene>
<reference evidence="6 7" key="1">
    <citation type="submission" date="2021-07" db="EMBL/GenBank/DDBJ databases">
        <title>Sequencing Streptomyces halstedii LGO-A4 genome an citrus endophytic actinomycete.</title>
        <authorList>
            <person name="Samborskyy M."/>
            <person name="Scott N."/>
            <person name="Deglau R."/>
            <person name="Dickens S."/>
            <person name="Oliveira L.G."/>
        </authorList>
    </citation>
    <scope>NUCLEOTIDE SEQUENCE [LARGE SCALE GENOMIC DNA]</scope>
    <source>
        <strain evidence="6 7">LGO-A4</strain>
    </source>
</reference>
<feature type="transmembrane region" description="Helical" evidence="4">
    <location>
        <begin position="134"/>
        <end position="150"/>
    </location>
</feature>
<dbReference type="EMBL" id="JAHUVW010000001">
    <property type="protein sequence ID" value="MBV7670698.1"/>
    <property type="molecule type" value="Genomic_DNA"/>
</dbReference>
<dbReference type="InterPro" id="IPR014032">
    <property type="entry name" value="Peptidase_A24A_bac"/>
</dbReference>
<dbReference type="InterPro" id="IPR050882">
    <property type="entry name" value="Prepilin_peptidase/N-MTase"/>
</dbReference>
<feature type="region of interest" description="Disordered" evidence="3">
    <location>
        <begin position="72"/>
        <end position="95"/>
    </location>
</feature>